<evidence type="ECO:0000259" key="1">
    <source>
        <dbReference type="Pfam" id="PF00582"/>
    </source>
</evidence>
<dbReference type="InterPro" id="IPR006016">
    <property type="entry name" value="UspA"/>
</dbReference>
<evidence type="ECO:0000313" key="2">
    <source>
        <dbReference type="EMBL" id="MBP2367276.1"/>
    </source>
</evidence>
<accession>A0ABS4VTN4</accession>
<dbReference type="Gene3D" id="3.40.50.620">
    <property type="entry name" value="HUPs"/>
    <property type="match status" value="2"/>
</dbReference>
<reference evidence="2 3" key="1">
    <citation type="submission" date="2021-03" db="EMBL/GenBank/DDBJ databases">
        <title>Sequencing the genomes of 1000 actinobacteria strains.</title>
        <authorList>
            <person name="Klenk H.-P."/>
        </authorList>
    </citation>
    <scope>NUCLEOTIDE SEQUENCE [LARGE SCALE GENOMIC DNA]</scope>
    <source>
        <strain evidence="2 3">DSM 45256</strain>
    </source>
</reference>
<proteinExistence type="predicted"/>
<organism evidence="2 3">
    <name type="scientific">Pseudonocardia parietis</name>
    <dbReference type="NCBI Taxonomy" id="570936"/>
    <lineage>
        <taxon>Bacteria</taxon>
        <taxon>Bacillati</taxon>
        <taxon>Actinomycetota</taxon>
        <taxon>Actinomycetes</taxon>
        <taxon>Pseudonocardiales</taxon>
        <taxon>Pseudonocardiaceae</taxon>
        <taxon>Pseudonocardia</taxon>
    </lineage>
</organism>
<dbReference type="Pfam" id="PF00582">
    <property type="entry name" value="Usp"/>
    <property type="match status" value="1"/>
</dbReference>
<name>A0ABS4VTN4_9PSEU</name>
<dbReference type="InterPro" id="IPR014729">
    <property type="entry name" value="Rossmann-like_a/b/a_fold"/>
</dbReference>
<sequence>MSPRPVTVGVTGTPGAAALTRWAAREALARGCSLRIVHAATYDSGDVPAWRRHARAVLARAVGVARSAAPGVDVETALVHEPPLRALTTAATEADLLVLGAFGHGRPGDGPAGPVLLPILRGAVTPVAAVHADTADHTGPVVVGVKHPDQDTPLLRAAHDFARRRDWDLRIVHAQGPRGRDGSVAERMTGLARDWSTDRVAVHADVVEDRALPALLRAAHHAGLLVVGNHRTGDRPRLRSTTFETVRAAGCPVLVVPVETPEVTARTPEPAPPREAAR</sequence>
<gene>
    <name evidence="2" type="ORF">JOF36_002972</name>
</gene>
<protein>
    <submittedName>
        <fullName evidence="2">Nucleotide-binding universal stress UspA family protein</fullName>
    </submittedName>
</protein>
<dbReference type="Proteomes" id="UP001519295">
    <property type="component" value="Unassembled WGS sequence"/>
</dbReference>
<keyword evidence="3" id="KW-1185">Reference proteome</keyword>
<feature type="domain" description="UspA" evidence="1">
    <location>
        <begin position="4"/>
        <end position="131"/>
    </location>
</feature>
<dbReference type="PANTHER" id="PTHR46553:SF3">
    <property type="entry name" value="ADENINE NUCLEOTIDE ALPHA HYDROLASES-LIKE SUPERFAMILY PROTEIN"/>
    <property type="match status" value="1"/>
</dbReference>
<comment type="caution">
    <text evidence="2">The sequence shown here is derived from an EMBL/GenBank/DDBJ whole genome shotgun (WGS) entry which is preliminary data.</text>
</comment>
<dbReference type="PANTHER" id="PTHR46553">
    <property type="entry name" value="ADENINE NUCLEOTIDE ALPHA HYDROLASES-LIKE SUPERFAMILY PROTEIN"/>
    <property type="match status" value="1"/>
</dbReference>
<dbReference type="EMBL" id="JAGINU010000001">
    <property type="protein sequence ID" value="MBP2367276.1"/>
    <property type="molecule type" value="Genomic_DNA"/>
</dbReference>
<evidence type="ECO:0000313" key="3">
    <source>
        <dbReference type="Proteomes" id="UP001519295"/>
    </source>
</evidence>
<dbReference type="RefSeq" id="WP_210027402.1">
    <property type="nucleotide sequence ID" value="NZ_JAGINU010000001.1"/>
</dbReference>
<dbReference type="SUPFAM" id="SSF52402">
    <property type="entry name" value="Adenine nucleotide alpha hydrolases-like"/>
    <property type="match status" value="2"/>
</dbReference>